<protein>
    <submittedName>
        <fullName evidence="1">Uncharacterized protein</fullName>
    </submittedName>
</protein>
<reference evidence="2" key="1">
    <citation type="journal article" date="2021" name="Science">
        <title>Hunting the eagle killer: A cyanobacterial neurotoxin causes vacuolar myelinopathy.</title>
        <authorList>
            <person name="Breinlinger S."/>
            <person name="Phillips T.J."/>
            <person name="Haram B.N."/>
            <person name="Mares J."/>
            <person name="Martinez Yerena J.A."/>
            <person name="Hrouzek P."/>
            <person name="Sobotka R."/>
            <person name="Henderson W.M."/>
            <person name="Schmieder P."/>
            <person name="Williams S.M."/>
            <person name="Lauderdale J.D."/>
            <person name="Wilde H.D."/>
            <person name="Gerrin W."/>
            <person name="Kust A."/>
            <person name="Washington J.W."/>
            <person name="Wagner C."/>
            <person name="Geier B."/>
            <person name="Liebeke M."/>
            <person name="Enke H."/>
            <person name="Niedermeyer T.H.J."/>
            <person name="Wilde S.B."/>
        </authorList>
    </citation>
    <scope>NUCLEOTIDE SEQUENCE [LARGE SCALE GENOMIC DNA]</scope>
    <source>
        <strain evidence="2">Thurmond2011</strain>
    </source>
</reference>
<dbReference type="Proteomes" id="UP000667802">
    <property type="component" value="Unassembled WGS sequence"/>
</dbReference>
<name>A0AAP5IAT6_9CYAN</name>
<comment type="caution">
    <text evidence="1">The sequence shown here is derived from an EMBL/GenBank/DDBJ whole genome shotgun (WGS) entry which is preliminary data.</text>
</comment>
<keyword evidence="2" id="KW-1185">Reference proteome</keyword>
<proteinExistence type="predicted"/>
<dbReference type="AlphaFoldDB" id="A0AAP5IAT6"/>
<organism evidence="1 2">
    <name type="scientific">Aetokthonos hydrillicola Thurmond2011</name>
    <dbReference type="NCBI Taxonomy" id="2712845"/>
    <lineage>
        <taxon>Bacteria</taxon>
        <taxon>Bacillati</taxon>
        <taxon>Cyanobacteriota</taxon>
        <taxon>Cyanophyceae</taxon>
        <taxon>Nostocales</taxon>
        <taxon>Hapalosiphonaceae</taxon>
        <taxon>Aetokthonos</taxon>
    </lineage>
</organism>
<dbReference type="EMBL" id="JAALHA020000005">
    <property type="protein sequence ID" value="MDR9895665.1"/>
    <property type="molecule type" value="Genomic_DNA"/>
</dbReference>
<gene>
    <name evidence="1" type="ORF">G7B40_013965</name>
</gene>
<sequence>MQRRCDRNRKRSKRRAIYCPLHGCYLESVSQKYSLFADRAGQLQQRGMSRQKALILVANQTSVPLSGEWLEAFWCPICQVTKWYHVQRRDAQTYAVTVAPKELWQQAIGVIDPEGNPSVGEFTRKSARMIHCKMRDFQFYT</sequence>
<evidence type="ECO:0000313" key="2">
    <source>
        <dbReference type="Proteomes" id="UP000667802"/>
    </source>
</evidence>
<evidence type="ECO:0000313" key="1">
    <source>
        <dbReference type="EMBL" id="MDR9895665.1"/>
    </source>
</evidence>
<dbReference type="RefSeq" id="WP_208342293.1">
    <property type="nucleotide sequence ID" value="NZ_CAWQFN010000127.1"/>
</dbReference>
<accession>A0AAP5IAT6</accession>